<reference evidence="2" key="2">
    <citation type="submission" date="2018-03" db="EMBL/GenBank/DDBJ databases">
        <title>The Triticum urartu genome reveals the dynamic nature of wheat genome evolution.</title>
        <authorList>
            <person name="Ling H."/>
            <person name="Ma B."/>
            <person name="Shi X."/>
            <person name="Liu H."/>
            <person name="Dong L."/>
            <person name="Sun H."/>
            <person name="Cao Y."/>
            <person name="Gao Q."/>
            <person name="Zheng S."/>
            <person name="Li Y."/>
            <person name="Yu Y."/>
            <person name="Du H."/>
            <person name="Qi M."/>
            <person name="Li Y."/>
            <person name="Yu H."/>
            <person name="Cui Y."/>
            <person name="Wang N."/>
            <person name="Chen C."/>
            <person name="Wu H."/>
            <person name="Zhao Y."/>
            <person name="Zhang J."/>
            <person name="Li Y."/>
            <person name="Zhou W."/>
            <person name="Zhang B."/>
            <person name="Hu W."/>
            <person name="Eijk M."/>
            <person name="Tang J."/>
            <person name="Witsenboer H."/>
            <person name="Zhao S."/>
            <person name="Li Z."/>
            <person name="Zhang A."/>
            <person name="Wang D."/>
            <person name="Liang C."/>
        </authorList>
    </citation>
    <scope>NUCLEOTIDE SEQUENCE [LARGE SCALE GENOMIC DNA]</scope>
    <source>
        <strain evidence="2">cv. G1812</strain>
    </source>
</reference>
<sequence>QGPAAAGDGRALPGRAPGRWRGGGREREGAAVRVRVGLRIASREVTWRHFMGVSSSALFLCTNGTGCSCRCSVSFVALLWVWFGLKRSHNYCLVWAARCCFPIISAVC</sequence>
<dbReference type="Proteomes" id="UP000015106">
    <property type="component" value="Chromosome 7"/>
</dbReference>
<protein>
    <submittedName>
        <fullName evidence="2">Uncharacterized protein</fullName>
    </submittedName>
</protein>
<name>A0A8R7R5P1_TRIUA</name>
<dbReference type="EnsemblPlants" id="TuG1812G0700004339.01.T05">
    <property type="protein sequence ID" value="TuG1812G0700004339.01.T05"/>
    <property type="gene ID" value="TuG1812G0700004339.01"/>
</dbReference>
<gene>
    <name evidence="2" type="primary">LOC125524810</name>
</gene>
<feature type="region of interest" description="Disordered" evidence="1">
    <location>
        <begin position="1"/>
        <end position="26"/>
    </location>
</feature>
<keyword evidence="3" id="KW-1185">Reference proteome</keyword>
<evidence type="ECO:0000313" key="3">
    <source>
        <dbReference type="Proteomes" id="UP000015106"/>
    </source>
</evidence>
<dbReference type="AlphaFoldDB" id="A0A8R7R5P1"/>
<proteinExistence type="predicted"/>
<organism evidence="2 3">
    <name type="scientific">Triticum urartu</name>
    <name type="common">Red wild einkorn</name>
    <name type="synonym">Crithodium urartu</name>
    <dbReference type="NCBI Taxonomy" id="4572"/>
    <lineage>
        <taxon>Eukaryota</taxon>
        <taxon>Viridiplantae</taxon>
        <taxon>Streptophyta</taxon>
        <taxon>Embryophyta</taxon>
        <taxon>Tracheophyta</taxon>
        <taxon>Spermatophyta</taxon>
        <taxon>Magnoliopsida</taxon>
        <taxon>Liliopsida</taxon>
        <taxon>Poales</taxon>
        <taxon>Poaceae</taxon>
        <taxon>BOP clade</taxon>
        <taxon>Pooideae</taxon>
        <taxon>Triticodae</taxon>
        <taxon>Triticeae</taxon>
        <taxon>Triticinae</taxon>
        <taxon>Triticum</taxon>
    </lineage>
</organism>
<evidence type="ECO:0000256" key="1">
    <source>
        <dbReference type="SAM" id="MobiDB-lite"/>
    </source>
</evidence>
<reference evidence="2" key="3">
    <citation type="submission" date="2022-06" db="UniProtKB">
        <authorList>
            <consortium name="EnsemblPlants"/>
        </authorList>
    </citation>
    <scope>IDENTIFICATION</scope>
</reference>
<reference evidence="3" key="1">
    <citation type="journal article" date="2013" name="Nature">
        <title>Draft genome of the wheat A-genome progenitor Triticum urartu.</title>
        <authorList>
            <person name="Ling H.Q."/>
            <person name="Zhao S."/>
            <person name="Liu D."/>
            <person name="Wang J."/>
            <person name="Sun H."/>
            <person name="Zhang C."/>
            <person name="Fan H."/>
            <person name="Li D."/>
            <person name="Dong L."/>
            <person name="Tao Y."/>
            <person name="Gao C."/>
            <person name="Wu H."/>
            <person name="Li Y."/>
            <person name="Cui Y."/>
            <person name="Guo X."/>
            <person name="Zheng S."/>
            <person name="Wang B."/>
            <person name="Yu K."/>
            <person name="Liang Q."/>
            <person name="Yang W."/>
            <person name="Lou X."/>
            <person name="Chen J."/>
            <person name="Feng M."/>
            <person name="Jian J."/>
            <person name="Zhang X."/>
            <person name="Luo G."/>
            <person name="Jiang Y."/>
            <person name="Liu J."/>
            <person name="Wang Z."/>
            <person name="Sha Y."/>
            <person name="Zhang B."/>
            <person name="Wu H."/>
            <person name="Tang D."/>
            <person name="Shen Q."/>
            <person name="Xue P."/>
            <person name="Zou S."/>
            <person name="Wang X."/>
            <person name="Liu X."/>
            <person name="Wang F."/>
            <person name="Yang Y."/>
            <person name="An X."/>
            <person name="Dong Z."/>
            <person name="Zhang K."/>
            <person name="Zhang X."/>
            <person name="Luo M.C."/>
            <person name="Dvorak J."/>
            <person name="Tong Y."/>
            <person name="Wang J."/>
            <person name="Yang H."/>
            <person name="Li Z."/>
            <person name="Wang D."/>
            <person name="Zhang A."/>
            <person name="Wang J."/>
        </authorList>
    </citation>
    <scope>NUCLEOTIDE SEQUENCE</scope>
    <source>
        <strain evidence="3">cv. G1812</strain>
    </source>
</reference>
<accession>A0A8R7R5P1</accession>
<evidence type="ECO:0000313" key="2">
    <source>
        <dbReference type="EnsemblPlants" id="TuG1812G0700004339.01.T05"/>
    </source>
</evidence>
<feature type="compositionally biased region" description="Low complexity" evidence="1">
    <location>
        <begin position="1"/>
        <end position="19"/>
    </location>
</feature>
<dbReference type="Gramene" id="TuG1812G0700004339.01.T05">
    <property type="protein sequence ID" value="TuG1812G0700004339.01.T05"/>
    <property type="gene ID" value="TuG1812G0700004339.01"/>
</dbReference>